<comment type="subcellular location">
    <subcellularLocation>
        <location evidence="3">Nucleus</location>
    </subcellularLocation>
</comment>
<evidence type="ECO:0000256" key="4">
    <source>
        <dbReference type="ARBA" id="ARBA00010912"/>
    </source>
</evidence>
<dbReference type="CDD" id="cd05402">
    <property type="entry name" value="NT_PAP_TUTase"/>
    <property type="match status" value="1"/>
</dbReference>
<evidence type="ECO:0000256" key="1">
    <source>
        <dbReference type="ARBA" id="ARBA00001936"/>
    </source>
</evidence>
<dbReference type="GO" id="GO:0046872">
    <property type="term" value="F:metal ion binding"/>
    <property type="evidence" value="ECO:0007669"/>
    <property type="project" value="UniProtKB-KW"/>
</dbReference>
<feature type="domain" description="Poly(A) polymerase nucleotidyltransferase" evidence="13">
    <location>
        <begin position="23"/>
        <end position="195"/>
    </location>
</feature>
<dbReference type="GO" id="GO:1990817">
    <property type="term" value="F:poly(A) RNA polymerase activity"/>
    <property type="evidence" value="ECO:0007669"/>
    <property type="project" value="UniProtKB-EC"/>
</dbReference>
<evidence type="ECO:0000256" key="2">
    <source>
        <dbReference type="ARBA" id="ARBA00001946"/>
    </source>
</evidence>
<keyword evidence="10" id="KW-0067">ATP-binding</keyword>
<proteinExistence type="inferred from homology"/>
<evidence type="ECO:0000259" key="13">
    <source>
        <dbReference type="Pfam" id="PF20750"/>
    </source>
</evidence>
<feature type="non-terminal residue" evidence="14">
    <location>
        <position position="1"/>
    </location>
</feature>
<evidence type="ECO:0000256" key="9">
    <source>
        <dbReference type="ARBA" id="ARBA00022741"/>
    </source>
</evidence>
<dbReference type="EC" id="2.7.7.19" evidence="5"/>
<dbReference type="AlphaFoldDB" id="N6T073"/>
<dbReference type="GO" id="GO:0005634">
    <property type="term" value="C:nucleus"/>
    <property type="evidence" value="ECO:0007669"/>
    <property type="project" value="UniProtKB-SubCell"/>
</dbReference>
<evidence type="ECO:0000256" key="7">
    <source>
        <dbReference type="ARBA" id="ARBA00022679"/>
    </source>
</evidence>
<keyword evidence="6" id="KW-0507">mRNA processing</keyword>
<accession>N6T073</accession>
<dbReference type="Gene3D" id="3.30.460.10">
    <property type="entry name" value="Beta Polymerase, domain 2"/>
    <property type="match status" value="1"/>
</dbReference>
<comment type="similarity">
    <text evidence="4">Belongs to the poly(A) polymerase family.</text>
</comment>
<organism evidence="14">
    <name type="scientific">Dendroctonus ponderosae</name>
    <name type="common">Mountain pine beetle</name>
    <dbReference type="NCBI Taxonomy" id="77166"/>
    <lineage>
        <taxon>Eukaryota</taxon>
        <taxon>Metazoa</taxon>
        <taxon>Ecdysozoa</taxon>
        <taxon>Arthropoda</taxon>
        <taxon>Hexapoda</taxon>
        <taxon>Insecta</taxon>
        <taxon>Pterygota</taxon>
        <taxon>Neoptera</taxon>
        <taxon>Endopterygota</taxon>
        <taxon>Coleoptera</taxon>
        <taxon>Polyphaga</taxon>
        <taxon>Cucujiformia</taxon>
        <taxon>Curculionidae</taxon>
        <taxon>Scolytinae</taxon>
        <taxon>Dendroctonus</taxon>
    </lineage>
</organism>
<dbReference type="SUPFAM" id="SSF81301">
    <property type="entry name" value="Nucleotidyltransferase"/>
    <property type="match status" value="1"/>
</dbReference>
<dbReference type="GO" id="GO:0005524">
    <property type="term" value="F:ATP binding"/>
    <property type="evidence" value="ECO:0007669"/>
    <property type="project" value="UniProtKB-KW"/>
</dbReference>
<dbReference type="EMBL" id="KB741280">
    <property type="protein sequence ID" value="ENN70908.1"/>
    <property type="molecule type" value="Genomic_DNA"/>
</dbReference>
<keyword evidence="7" id="KW-0808">Transferase</keyword>
<dbReference type="OrthoDB" id="412748at2759"/>
<dbReference type="PANTHER" id="PTHR10682">
    <property type="entry name" value="POLY A POLYMERASE"/>
    <property type="match status" value="1"/>
</dbReference>
<evidence type="ECO:0000256" key="6">
    <source>
        <dbReference type="ARBA" id="ARBA00022664"/>
    </source>
</evidence>
<dbReference type="PANTHER" id="PTHR10682:SF10">
    <property type="entry name" value="POLYNUCLEOTIDE ADENYLYLTRANSFERASE"/>
    <property type="match status" value="1"/>
</dbReference>
<keyword evidence="12" id="KW-0539">Nucleus</keyword>
<keyword evidence="8" id="KW-0479">Metal-binding</keyword>
<dbReference type="GO" id="GO:0006397">
    <property type="term" value="P:mRNA processing"/>
    <property type="evidence" value="ECO:0007669"/>
    <property type="project" value="UniProtKB-KW"/>
</dbReference>
<comment type="cofactor">
    <cofactor evidence="2">
        <name>Mg(2+)</name>
        <dbReference type="ChEBI" id="CHEBI:18420"/>
    </cofactor>
</comment>
<evidence type="ECO:0000256" key="10">
    <source>
        <dbReference type="ARBA" id="ARBA00022840"/>
    </source>
</evidence>
<dbReference type="Pfam" id="PF20750">
    <property type="entry name" value="PAP_NTPase"/>
    <property type="match status" value="1"/>
</dbReference>
<dbReference type="FunFam" id="3.30.460.10:FF:000002">
    <property type="entry name" value="Poly(A) polymerase alpha, putative"/>
    <property type="match status" value="1"/>
</dbReference>
<feature type="non-terminal residue" evidence="14">
    <location>
        <position position="195"/>
    </location>
</feature>
<gene>
    <name evidence="14" type="ORF">YQE_12311</name>
</gene>
<evidence type="ECO:0000313" key="14">
    <source>
        <dbReference type="EMBL" id="ENN70908.1"/>
    </source>
</evidence>
<keyword evidence="9" id="KW-0547">Nucleotide-binding</keyword>
<evidence type="ECO:0000256" key="5">
    <source>
        <dbReference type="ARBA" id="ARBA00012388"/>
    </source>
</evidence>
<evidence type="ECO:0000256" key="12">
    <source>
        <dbReference type="ARBA" id="ARBA00023242"/>
    </source>
</evidence>
<evidence type="ECO:0000256" key="11">
    <source>
        <dbReference type="ARBA" id="ARBA00022842"/>
    </source>
</evidence>
<dbReference type="HOGENOM" id="CLU_011511_0_2_1"/>
<evidence type="ECO:0000256" key="8">
    <source>
        <dbReference type="ARBA" id="ARBA00022723"/>
    </source>
</evidence>
<name>N6T073_DENPD</name>
<reference evidence="14" key="1">
    <citation type="journal article" date="2013" name="Genome Biol.">
        <title>Draft genome of the mountain pine beetle, Dendroctonus ponderosae Hopkins, a major forest pest.</title>
        <authorList>
            <person name="Keeling C.I."/>
            <person name="Yuen M.M."/>
            <person name="Liao N.Y."/>
            <person name="Docking T.R."/>
            <person name="Chan S.K."/>
            <person name="Taylor G.A."/>
            <person name="Palmquist D.L."/>
            <person name="Jackman S.D."/>
            <person name="Nguyen A."/>
            <person name="Li M."/>
            <person name="Henderson H."/>
            <person name="Janes J.K."/>
            <person name="Zhao Y."/>
            <person name="Pandoh P."/>
            <person name="Moore R."/>
            <person name="Sperling F.A."/>
            <person name="Huber D.P."/>
            <person name="Birol I."/>
            <person name="Jones S.J."/>
            <person name="Bohlmann J."/>
        </authorList>
    </citation>
    <scope>NUCLEOTIDE SEQUENCE</scope>
</reference>
<protein>
    <recommendedName>
        <fullName evidence="5">polynucleotide adenylyltransferase</fullName>
        <ecNumber evidence="5">2.7.7.19</ecNumber>
    </recommendedName>
</protein>
<dbReference type="InterPro" id="IPR043519">
    <property type="entry name" value="NT_sf"/>
</dbReference>
<dbReference type="InterPro" id="IPR048840">
    <property type="entry name" value="PolA_pol_NTPase"/>
</dbReference>
<keyword evidence="11" id="KW-0460">Magnesium</keyword>
<evidence type="ECO:0000256" key="3">
    <source>
        <dbReference type="ARBA" id="ARBA00004123"/>
    </source>
</evidence>
<sequence length="195" mass="22166">MWSTNNSVNNKENKSNQRLETLGMTSPISMASPKQIDLVRTKELESALNKFGVFESAHELNHRMMVLGKLYFLVKEWIKSVSIKCNLPESVAESVGGKVCTFGSYRLGVHSRGADIDALCVAPKHVSRNEFFESFYELLRQQSEVTELRAVEEAFVPVIKMNFDGIEIDMLFARLFQKEIPDSMDLQDDNVLKNL</sequence>
<comment type="cofactor">
    <cofactor evidence="1">
        <name>Mn(2+)</name>
        <dbReference type="ChEBI" id="CHEBI:29035"/>
    </cofactor>
</comment>